<dbReference type="PRINTS" id="PR00081">
    <property type="entry name" value="GDHRDH"/>
</dbReference>
<comment type="similarity">
    <text evidence="1">Belongs to the short-chain dehydrogenases/reductases (SDR) family.</text>
</comment>
<protein>
    <submittedName>
        <fullName evidence="2">Short-chain dehydrogenase</fullName>
    </submittedName>
</protein>
<organism evidence="2 3">
    <name type="scientific">Flavobacterium plurextorum</name>
    <dbReference type="NCBI Taxonomy" id="1114867"/>
    <lineage>
        <taxon>Bacteria</taxon>
        <taxon>Pseudomonadati</taxon>
        <taxon>Bacteroidota</taxon>
        <taxon>Flavobacteriia</taxon>
        <taxon>Flavobacteriales</taxon>
        <taxon>Flavobacteriaceae</taxon>
        <taxon>Flavobacterium</taxon>
    </lineage>
</organism>
<accession>A0ABX4CQG4</accession>
<gene>
    <name evidence="2" type="ORF">B0A81_20120</name>
</gene>
<evidence type="ECO:0000256" key="1">
    <source>
        <dbReference type="ARBA" id="ARBA00006484"/>
    </source>
</evidence>
<dbReference type="PANTHER" id="PTHR42760">
    <property type="entry name" value="SHORT-CHAIN DEHYDROGENASES/REDUCTASES FAMILY MEMBER"/>
    <property type="match status" value="1"/>
</dbReference>
<dbReference type="Proteomes" id="UP000198381">
    <property type="component" value="Unassembled WGS sequence"/>
</dbReference>
<dbReference type="InterPro" id="IPR036291">
    <property type="entry name" value="NAD(P)-bd_dom_sf"/>
</dbReference>
<dbReference type="Gene3D" id="3.40.50.720">
    <property type="entry name" value="NAD(P)-binding Rossmann-like Domain"/>
    <property type="match status" value="1"/>
</dbReference>
<name>A0ABX4CQG4_9FLAO</name>
<reference evidence="2 3" key="1">
    <citation type="submission" date="2016-11" db="EMBL/GenBank/DDBJ databases">
        <title>Whole genomes of Flavobacteriaceae.</title>
        <authorList>
            <person name="Stine C."/>
            <person name="Li C."/>
            <person name="Tadesse D."/>
        </authorList>
    </citation>
    <scope>NUCLEOTIDE SEQUENCE [LARGE SCALE GENOMIC DNA]</scope>
    <source>
        <strain evidence="2 3">CCUG 60112</strain>
    </source>
</reference>
<dbReference type="RefSeq" id="WP_089059669.1">
    <property type="nucleotide sequence ID" value="NZ_MUHD01000044.1"/>
</dbReference>
<proteinExistence type="inferred from homology"/>
<evidence type="ECO:0000313" key="2">
    <source>
        <dbReference type="EMBL" id="OXB00995.1"/>
    </source>
</evidence>
<dbReference type="EMBL" id="MUHD01000044">
    <property type="protein sequence ID" value="OXB00995.1"/>
    <property type="molecule type" value="Genomic_DNA"/>
</dbReference>
<keyword evidence="3" id="KW-1185">Reference proteome</keyword>
<dbReference type="InterPro" id="IPR002347">
    <property type="entry name" value="SDR_fam"/>
</dbReference>
<dbReference type="Pfam" id="PF13561">
    <property type="entry name" value="adh_short_C2"/>
    <property type="match status" value="1"/>
</dbReference>
<dbReference type="SUPFAM" id="SSF51735">
    <property type="entry name" value="NAD(P)-binding Rossmann-fold domains"/>
    <property type="match status" value="1"/>
</dbReference>
<evidence type="ECO:0000313" key="3">
    <source>
        <dbReference type="Proteomes" id="UP000198381"/>
    </source>
</evidence>
<comment type="caution">
    <text evidence="2">The sequence shown here is derived from an EMBL/GenBank/DDBJ whole genome shotgun (WGS) entry which is preliminary data.</text>
</comment>
<dbReference type="InterPro" id="IPR020904">
    <property type="entry name" value="Sc_DH/Rdtase_CS"/>
</dbReference>
<dbReference type="CDD" id="cd05233">
    <property type="entry name" value="SDR_c"/>
    <property type="match status" value="1"/>
</dbReference>
<sequence length="250" mass="26648">MELLNQKVLIVGASSGIGRSTAISLSKKGAKLVLISRTEEKLKEVIASCEGHGHTCFAIDVKDEKALDEAISTSVKVSGEPFTSFIYSAGQEGTVPLKFTKSEFLIDILQVNTIPALLITKILQKKDNFSKDGGSIVFISSIMGSLGQPAKAAYCMSKGGLISLSKALALELAPKKIRVNCVSPGMVITDMSMKILDSVSEDNVNEIKKMHPLGIGNVEDVANAIEFLIADKSKWITGIDLLVDGGYSAK</sequence>
<dbReference type="PROSITE" id="PS00061">
    <property type="entry name" value="ADH_SHORT"/>
    <property type="match status" value="1"/>
</dbReference>